<keyword evidence="3" id="KW-0808">Transferase</keyword>
<dbReference type="Proteomes" id="UP000694569">
    <property type="component" value="Unplaced"/>
</dbReference>
<dbReference type="GO" id="GO:0005829">
    <property type="term" value="C:cytosol"/>
    <property type="evidence" value="ECO:0007669"/>
    <property type="project" value="TreeGrafter"/>
</dbReference>
<dbReference type="GeneTree" id="ENSGT00390000011708"/>
<dbReference type="FunFam" id="3.40.50.150:FF:000065">
    <property type="entry name" value="Phenylethanolamine N-methyltransferase"/>
    <property type="match status" value="1"/>
</dbReference>
<feature type="binding site" evidence="5">
    <location>
        <begin position="63"/>
        <end position="64"/>
    </location>
    <ligand>
        <name>S-adenosyl-L-methionine</name>
        <dbReference type="ChEBI" id="CHEBI:59789"/>
    </ligand>
</feature>
<feature type="binding site" evidence="5">
    <location>
        <position position="90"/>
    </location>
    <ligand>
        <name>S-adenosyl-L-methionine</name>
        <dbReference type="ChEBI" id="CHEBI:59789"/>
    </ligand>
</feature>
<keyword evidence="4 5" id="KW-0949">S-adenosyl-L-methionine</keyword>
<dbReference type="SUPFAM" id="SSF53335">
    <property type="entry name" value="S-adenosyl-L-methionine-dependent methyltransferases"/>
    <property type="match status" value="1"/>
</dbReference>
<dbReference type="Gene3D" id="3.40.50.150">
    <property type="entry name" value="Vaccinia Virus protein VP39"/>
    <property type="match status" value="1"/>
</dbReference>
<dbReference type="InterPro" id="IPR053384">
    <property type="entry name" value="SAM-dep_methyltransferase"/>
</dbReference>
<feature type="binding site" evidence="5">
    <location>
        <position position="69"/>
    </location>
    <ligand>
        <name>S-adenosyl-L-methionine</name>
        <dbReference type="ChEBI" id="CHEBI:59789"/>
    </ligand>
</feature>
<proteinExistence type="inferred from homology"/>
<evidence type="ECO:0000313" key="7">
    <source>
        <dbReference type="Proteomes" id="UP000694569"/>
    </source>
</evidence>
<dbReference type="GO" id="GO:0008170">
    <property type="term" value="F:N-methyltransferase activity"/>
    <property type="evidence" value="ECO:0007669"/>
    <property type="project" value="TreeGrafter"/>
</dbReference>
<dbReference type="Ensembl" id="ENSLLET00000030573.1">
    <property type="protein sequence ID" value="ENSLLEP00000029436.1"/>
    <property type="gene ID" value="ENSLLEG00000018643.1"/>
</dbReference>
<evidence type="ECO:0000256" key="5">
    <source>
        <dbReference type="PIRSR" id="PIRSR000384-1"/>
    </source>
</evidence>
<dbReference type="GO" id="GO:0008757">
    <property type="term" value="F:S-adenosylmethionine-dependent methyltransferase activity"/>
    <property type="evidence" value="ECO:0007669"/>
    <property type="project" value="UniProtKB-ARBA"/>
</dbReference>
<reference evidence="6" key="2">
    <citation type="submission" date="2025-09" db="UniProtKB">
        <authorList>
            <consortium name="Ensembl"/>
        </authorList>
    </citation>
    <scope>IDENTIFICATION</scope>
</reference>
<dbReference type="Pfam" id="PF01234">
    <property type="entry name" value="NNMT_PNMT_TEMT"/>
    <property type="match status" value="1"/>
</dbReference>
<feature type="binding site" evidence="5">
    <location>
        <position position="85"/>
    </location>
    <ligand>
        <name>S-adenosyl-L-methionine</name>
        <dbReference type="ChEBI" id="CHEBI:59789"/>
    </ligand>
</feature>
<comment type="similarity">
    <text evidence="1">Belongs to the class I-like SAM-binding methyltransferase superfamily. NNMT/PNMT/TEMT family.</text>
</comment>
<evidence type="ECO:0000256" key="3">
    <source>
        <dbReference type="ARBA" id="ARBA00022679"/>
    </source>
</evidence>
<dbReference type="NCBIfam" id="NF041360">
    <property type="entry name" value="GntF_guanitoxin"/>
    <property type="match status" value="1"/>
</dbReference>
<sequence length="264" mass="30158">MEPTELGPSTYNDCFNAKKYLEDYYSMDPETKPMTIDTRFVITTLHRIFASGLIKGETMIELGAGPVIYHILSACDTFKKIYLTDYFDGNLRQIEKWLKKENNAFDWTPYMQYVCDLEGNRCTPEEKGEKIRSKVTLLKSDVTLANPLEPVSLPKVDFVMIGACLTCACKNEEEFTASLKNIVSLIKPGGYLFIEDCLEASYYIVGDIKFSVLSLKEEMVRRAVVKAGCAIDEFEIFRDSQDSVTRDDFDRESVFCLLAHKLRK</sequence>
<dbReference type="GO" id="GO:0032259">
    <property type="term" value="P:methylation"/>
    <property type="evidence" value="ECO:0007669"/>
    <property type="project" value="UniProtKB-KW"/>
</dbReference>
<evidence type="ECO:0000256" key="4">
    <source>
        <dbReference type="ARBA" id="ARBA00022691"/>
    </source>
</evidence>
<feature type="binding site" evidence="5">
    <location>
        <position position="20"/>
    </location>
    <ligand>
        <name>S-adenosyl-L-methionine</name>
        <dbReference type="ChEBI" id="CHEBI:59789"/>
    </ligand>
</feature>
<dbReference type="InterPro" id="IPR029063">
    <property type="entry name" value="SAM-dependent_MTases_sf"/>
</dbReference>
<dbReference type="PANTHER" id="PTHR10867">
    <property type="entry name" value="NNMT/PNMT/TEMT FAMILY MEMBER"/>
    <property type="match status" value="1"/>
</dbReference>
<dbReference type="PROSITE" id="PS51681">
    <property type="entry name" value="SAM_MT_NNMT_PNMT_TEMT"/>
    <property type="match status" value="1"/>
</dbReference>
<feature type="binding site" evidence="5">
    <location>
        <begin position="141"/>
        <end position="142"/>
    </location>
    <ligand>
        <name>S-adenosyl-L-methionine</name>
        <dbReference type="ChEBI" id="CHEBI:59789"/>
    </ligand>
</feature>
<accession>A0A8C5WD41</accession>
<organism evidence="6 7">
    <name type="scientific">Leptobrachium leishanense</name>
    <name type="common">Leishan spiny toad</name>
    <dbReference type="NCBI Taxonomy" id="445787"/>
    <lineage>
        <taxon>Eukaryota</taxon>
        <taxon>Metazoa</taxon>
        <taxon>Chordata</taxon>
        <taxon>Craniata</taxon>
        <taxon>Vertebrata</taxon>
        <taxon>Euteleostomi</taxon>
        <taxon>Amphibia</taxon>
        <taxon>Batrachia</taxon>
        <taxon>Anura</taxon>
        <taxon>Pelobatoidea</taxon>
        <taxon>Megophryidae</taxon>
        <taxon>Leptobrachium</taxon>
    </lineage>
</organism>
<protein>
    <recommendedName>
        <fullName evidence="8">Nicotinamide N-methyltransferase</fullName>
    </recommendedName>
</protein>
<dbReference type="PIRSF" id="PIRSF000384">
    <property type="entry name" value="PNMTase"/>
    <property type="match status" value="1"/>
</dbReference>
<dbReference type="AlphaFoldDB" id="A0A8C5WD41"/>
<keyword evidence="2" id="KW-0489">Methyltransferase</keyword>
<evidence type="ECO:0008006" key="8">
    <source>
        <dbReference type="Google" id="ProtNLM"/>
    </source>
</evidence>
<name>A0A8C5WD41_9ANUR</name>
<feature type="binding site" evidence="5">
    <location>
        <position position="25"/>
    </location>
    <ligand>
        <name>S-adenosyl-L-methionine</name>
        <dbReference type="ChEBI" id="CHEBI:59789"/>
    </ligand>
</feature>
<evidence type="ECO:0000256" key="1">
    <source>
        <dbReference type="ARBA" id="ARBA00007996"/>
    </source>
</evidence>
<dbReference type="InterPro" id="IPR000940">
    <property type="entry name" value="NNMT_TEMT_trans"/>
</dbReference>
<dbReference type="PANTHER" id="PTHR10867:SF41">
    <property type="entry name" value="NICOTINAMIDE N-METHYLTRANSFERASE"/>
    <property type="match status" value="1"/>
</dbReference>
<evidence type="ECO:0000256" key="2">
    <source>
        <dbReference type="ARBA" id="ARBA00022603"/>
    </source>
</evidence>
<evidence type="ECO:0000313" key="6">
    <source>
        <dbReference type="Ensembl" id="ENSLLEP00000029436.1"/>
    </source>
</evidence>
<reference evidence="6" key="1">
    <citation type="submission" date="2025-08" db="UniProtKB">
        <authorList>
            <consortium name="Ensembl"/>
        </authorList>
    </citation>
    <scope>IDENTIFICATION</scope>
</reference>
<keyword evidence="7" id="KW-1185">Reference proteome</keyword>
<dbReference type="CDD" id="cd02440">
    <property type="entry name" value="AdoMet_MTases"/>
    <property type="match status" value="1"/>
</dbReference>